<feature type="transmembrane region" description="Helical" evidence="6">
    <location>
        <begin position="74"/>
        <end position="94"/>
    </location>
</feature>
<gene>
    <name evidence="8" type="ORF">C494_17008</name>
</gene>
<feature type="transmembrane region" description="Helical" evidence="6">
    <location>
        <begin position="221"/>
        <end position="243"/>
    </location>
</feature>
<feature type="transmembrane region" description="Helical" evidence="6">
    <location>
        <begin position="159"/>
        <end position="179"/>
    </location>
</feature>
<evidence type="ECO:0000256" key="2">
    <source>
        <dbReference type="ARBA" id="ARBA00022692"/>
    </source>
</evidence>
<evidence type="ECO:0000256" key="5">
    <source>
        <dbReference type="SAM" id="MobiDB-lite"/>
    </source>
</evidence>
<dbReference type="STRING" id="1227500.C494_17008"/>
<dbReference type="AlphaFoldDB" id="L9W3Q5"/>
<dbReference type="Pfam" id="PF00892">
    <property type="entry name" value="EamA"/>
    <property type="match status" value="2"/>
</dbReference>
<dbReference type="eggNOG" id="arCOG00271">
    <property type="taxonomic scope" value="Archaea"/>
</dbReference>
<dbReference type="Proteomes" id="UP000011690">
    <property type="component" value="Unassembled WGS sequence"/>
</dbReference>
<keyword evidence="9" id="KW-1185">Reference proteome</keyword>
<feature type="transmembrane region" description="Helical" evidence="6">
    <location>
        <begin position="128"/>
        <end position="147"/>
    </location>
</feature>
<organism evidence="8 9">
    <name type="scientific">Natronorubrum bangense JCM 10635</name>
    <dbReference type="NCBI Taxonomy" id="1227500"/>
    <lineage>
        <taxon>Archaea</taxon>
        <taxon>Methanobacteriati</taxon>
        <taxon>Methanobacteriota</taxon>
        <taxon>Stenosarchaea group</taxon>
        <taxon>Halobacteria</taxon>
        <taxon>Halobacteriales</taxon>
        <taxon>Natrialbaceae</taxon>
        <taxon>Natronorubrum</taxon>
    </lineage>
</organism>
<dbReference type="PANTHER" id="PTHR32322:SF2">
    <property type="entry name" value="EAMA DOMAIN-CONTAINING PROTEIN"/>
    <property type="match status" value="1"/>
</dbReference>
<keyword evidence="3 6" id="KW-1133">Transmembrane helix</keyword>
<feature type="domain" description="EamA" evidence="7">
    <location>
        <begin position="16"/>
        <end position="147"/>
    </location>
</feature>
<proteinExistence type="predicted"/>
<feature type="domain" description="EamA" evidence="7">
    <location>
        <begin position="161"/>
        <end position="295"/>
    </location>
</feature>
<evidence type="ECO:0000259" key="7">
    <source>
        <dbReference type="Pfam" id="PF00892"/>
    </source>
</evidence>
<dbReference type="EMBL" id="AOHY01000053">
    <property type="protein sequence ID" value="ELY44114.1"/>
    <property type="molecule type" value="Genomic_DNA"/>
</dbReference>
<feature type="transmembrane region" description="Helical" evidence="6">
    <location>
        <begin position="263"/>
        <end position="295"/>
    </location>
</feature>
<keyword evidence="4 6" id="KW-0472">Membrane</keyword>
<evidence type="ECO:0000313" key="8">
    <source>
        <dbReference type="EMBL" id="ELY44114.1"/>
    </source>
</evidence>
<name>L9W3Q5_9EURY</name>
<feature type="transmembrane region" description="Helical" evidence="6">
    <location>
        <begin position="42"/>
        <end position="62"/>
    </location>
</feature>
<dbReference type="GeneID" id="39852524"/>
<dbReference type="GO" id="GO:0016020">
    <property type="term" value="C:membrane"/>
    <property type="evidence" value="ECO:0007669"/>
    <property type="project" value="UniProtKB-SubCell"/>
</dbReference>
<dbReference type="SUPFAM" id="SSF103481">
    <property type="entry name" value="Multidrug resistance efflux transporter EmrE"/>
    <property type="match status" value="2"/>
</dbReference>
<dbReference type="InterPro" id="IPR050638">
    <property type="entry name" value="AA-Vitamin_Transporters"/>
</dbReference>
<dbReference type="InterPro" id="IPR000620">
    <property type="entry name" value="EamA_dom"/>
</dbReference>
<accession>L9W3Q5</accession>
<comment type="caution">
    <text evidence="8">The sequence shown here is derived from an EMBL/GenBank/DDBJ whole genome shotgun (WGS) entry which is preliminary data.</text>
</comment>
<feature type="transmembrane region" description="Helical" evidence="6">
    <location>
        <begin position="15"/>
        <end position="35"/>
    </location>
</feature>
<comment type="subcellular location">
    <subcellularLocation>
        <location evidence="1">Membrane</location>
        <topology evidence="1">Multi-pass membrane protein</topology>
    </subcellularLocation>
</comment>
<dbReference type="InterPro" id="IPR037185">
    <property type="entry name" value="EmrE-like"/>
</dbReference>
<evidence type="ECO:0000256" key="1">
    <source>
        <dbReference type="ARBA" id="ARBA00004141"/>
    </source>
</evidence>
<protein>
    <recommendedName>
        <fullName evidence="7">EamA domain-containing protein</fullName>
    </recommendedName>
</protein>
<feature type="transmembrane region" description="Helical" evidence="6">
    <location>
        <begin position="191"/>
        <end position="209"/>
    </location>
</feature>
<dbReference type="PATRIC" id="fig|1227500.6.peg.3429"/>
<keyword evidence="2 6" id="KW-0812">Transmembrane</keyword>
<evidence type="ECO:0000256" key="3">
    <source>
        <dbReference type="ARBA" id="ARBA00022989"/>
    </source>
</evidence>
<evidence type="ECO:0000256" key="4">
    <source>
        <dbReference type="ARBA" id="ARBA00023136"/>
    </source>
</evidence>
<sequence length="352" mass="36863">MITFGSIPSEYRQPVLFSILALCWGSSFVAIEIGLEYVPPLLFAGLRYALAGAIVLGYAVVVTDQVRPTGRAEWLVVVVAGVFVIALYHGLLYIGELYVSGAVAATIVSTAPILTVAFAGVLLPNERLSLIGVIGFVLGLIGVILVVQPSSAALGGDMMVGAAIVFASAIAFALGSVLVRPIESDLPLETLQAWAMLLGAGVLFGWAGLRGESVAAIELTRTALLSYAYLTFVSGVFAFLLYFELLEESGAIQVNLVGYAEPAVAIGVSWVIFGSVVDSLTIVGLLTILAGFVVIKRTAIRSVLRSKWGSTPLEQPPHTGEPTARTDGGVPIESESDACEADAGRPPVDPRE</sequence>
<dbReference type="OrthoDB" id="17861at2157"/>
<reference evidence="8 9" key="1">
    <citation type="journal article" date="2014" name="PLoS Genet.">
        <title>Phylogenetically driven sequencing of extremely halophilic archaea reveals strategies for static and dynamic osmo-response.</title>
        <authorList>
            <person name="Becker E.A."/>
            <person name="Seitzer P.M."/>
            <person name="Tritt A."/>
            <person name="Larsen D."/>
            <person name="Krusor M."/>
            <person name="Yao A.I."/>
            <person name="Wu D."/>
            <person name="Madern D."/>
            <person name="Eisen J.A."/>
            <person name="Darling A.E."/>
            <person name="Facciotti M.T."/>
        </authorList>
    </citation>
    <scope>NUCLEOTIDE SEQUENCE [LARGE SCALE GENOMIC DNA]</scope>
    <source>
        <strain evidence="8 9">JCM 10635</strain>
    </source>
</reference>
<dbReference type="PANTHER" id="PTHR32322">
    <property type="entry name" value="INNER MEMBRANE TRANSPORTER"/>
    <property type="match status" value="1"/>
</dbReference>
<evidence type="ECO:0000256" key="6">
    <source>
        <dbReference type="SAM" id="Phobius"/>
    </source>
</evidence>
<feature type="transmembrane region" description="Helical" evidence="6">
    <location>
        <begin position="101"/>
        <end position="122"/>
    </location>
</feature>
<feature type="region of interest" description="Disordered" evidence="5">
    <location>
        <begin position="310"/>
        <end position="352"/>
    </location>
</feature>
<dbReference type="RefSeq" id="WP_006067529.1">
    <property type="nucleotide sequence ID" value="NZ_AOHY01000053.1"/>
</dbReference>
<evidence type="ECO:0000313" key="9">
    <source>
        <dbReference type="Proteomes" id="UP000011690"/>
    </source>
</evidence>